<dbReference type="Proteomes" id="UP000823629">
    <property type="component" value="Unassembled WGS sequence"/>
</dbReference>
<evidence type="ECO:0000256" key="8">
    <source>
        <dbReference type="SAM" id="Phobius"/>
    </source>
</evidence>
<dbReference type="InterPro" id="IPR001173">
    <property type="entry name" value="Glyco_trans_2-like"/>
</dbReference>
<dbReference type="Pfam" id="PF00535">
    <property type="entry name" value="Glycos_transf_2"/>
    <property type="match status" value="1"/>
</dbReference>
<dbReference type="InterPro" id="IPR050256">
    <property type="entry name" value="Glycosyltransferase_2"/>
</dbReference>
<protein>
    <submittedName>
        <fullName evidence="10">Glycosyltransferase family 2 protein</fullName>
    </submittedName>
</protein>
<reference evidence="10" key="2">
    <citation type="journal article" date="2021" name="PeerJ">
        <title>Extensive microbial diversity within the chicken gut microbiome revealed by metagenomics and culture.</title>
        <authorList>
            <person name="Gilroy R."/>
            <person name="Ravi A."/>
            <person name="Getino M."/>
            <person name="Pursley I."/>
            <person name="Horton D.L."/>
            <person name="Alikhan N.F."/>
            <person name="Baker D."/>
            <person name="Gharbi K."/>
            <person name="Hall N."/>
            <person name="Watson M."/>
            <person name="Adriaenssens E.M."/>
            <person name="Foster-Nyarko E."/>
            <person name="Jarju S."/>
            <person name="Secka A."/>
            <person name="Antonio M."/>
            <person name="Oren A."/>
            <person name="Chaudhuri R.R."/>
            <person name="La Ragione R."/>
            <person name="Hildebrand F."/>
            <person name="Pallen M.J."/>
        </authorList>
    </citation>
    <scope>NUCLEOTIDE SEQUENCE</scope>
    <source>
        <strain evidence="10">1748</strain>
    </source>
</reference>
<dbReference type="EMBL" id="JADING010000061">
    <property type="protein sequence ID" value="MBO8414267.1"/>
    <property type="molecule type" value="Genomic_DNA"/>
</dbReference>
<evidence type="ECO:0000256" key="5">
    <source>
        <dbReference type="ARBA" id="ARBA00022985"/>
    </source>
</evidence>
<keyword evidence="5" id="KW-0448">Lipopolysaccharide biosynthesis</keyword>
<feature type="transmembrane region" description="Helical" evidence="8">
    <location>
        <begin position="235"/>
        <end position="257"/>
    </location>
</feature>
<dbReference type="AlphaFoldDB" id="A0A9D9D9H7"/>
<evidence type="ECO:0000313" key="11">
    <source>
        <dbReference type="Proteomes" id="UP000823629"/>
    </source>
</evidence>
<dbReference type="GO" id="GO:0009103">
    <property type="term" value="P:lipopolysaccharide biosynthetic process"/>
    <property type="evidence" value="ECO:0007669"/>
    <property type="project" value="UniProtKB-KW"/>
</dbReference>
<keyword evidence="7 8" id="KW-0472">Membrane</keyword>
<keyword evidence="2" id="KW-0328">Glycosyltransferase</keyword>
<evidence type="ECO:0000256" key="2">
    <source>
        <dbReference type="ARBA" id="ARBA00022676"/>
    </source>
</evidence>
<reference evidence="10" key="1">
    <citation type="submission" date="2020-10" db="EMBL/GenBank/DDBJ databases">
        <authorList>
            <person name="Gilroy R."/>
        </authorList>
    </citation>
    <scope>NUCLEOTIDE SEQUENCE</scope>
    <source>
        <strain evidence="10">1748</strain>
    </source>
</reference>
<evidence type="ECO:0000256" key="7">
    <source>
        <dbReference type="ARBA" id="ARBA00023136"/>
    </source>
</evidence>
<feature type="transmembrane region" description="Helical" evidence="8">
    <location>
        <begin position="283"/>
        <end position="308"/>
    </location>
</feature>
<evidence type="ECO:0000259" key="9">
    <source>
        <dbReference type="Pfam" id="PF00535"/>
    </source>
</evidence>
<dbReference type="Gene3D" id="3.90.550.10">
    <property type="entry name" value="Spore Coat Polysaccharide Biosynthesis Protein SpsA, Chain A"/>
    <property type="match status" value="1"/>
</dbReference>
<dbReference type="InterPro" id="IPR029044">
    <property type="entry name" value="Nucleotide-diphossugar_trans"/>
</dbReference>
<keyword evidence="6 8" id="KW-1133">Transmembrane helix</keyword>
<accession>A0A9D9D9H7</accession>
<keyword evidence="1" id="KW-1003">Cell membrane</keyword>
<feature type="domain" description="Glycosyltransferase 2-like" evidence="9">
    <location>
        <begin position="5"/>
        <end position="168"/>
    </location>
</feature>
<evidence type="ECO:0000256" key="1">
    <source>
        <dbReference type="ARBA" id="ARBA00022475"/>
    </source>
</evidence>
<evidence type="ECO:0000256" key="6">
    <source>
        <dbReference type="ARBA" id="ARBA00022989"/>
    </source>
</evidence>
<dbReference type="GO" id="GO:0016757">
    <property type="term" value="F:glycosyltransferase activity"/>
    <property type="evidence" value="ECO:0007669"/>
    <property type="project" value="UniProtKB-KW"/>
</dbReference>
<dbReference type="PANTHER" id="PTHR48090:SF3">
    <property type="entry name" value="UNDECAPRENYL-PHOSPHATE 4-DEOXY-4-FORMAMIDO-L-ARABINOSE TRANSFERASE"/>
    <property type="match status" value="1"/>
</dbReference>
<comment type="caution">
    <text evidence="10">The sequence shown here is derived from an EMBL/GenBank/DDBJ whole genome shotgun (WGS) entry which is preliminary data.</text>
</comment>
<proteinExistence type="predicted"/>
<gene>
    <name evidence="10" type="ORF">IAC78_02155</name>
</gene>
<evidence type="ECO:0000313" key="10">
    <source>
        <dbReference type="EMBL" id="MBO8414267.1"/>
    </source>
</evidence>
<dbReference type="SUPFAM" id="SSF53448">
    <property type="entry name" value="Nucleotide-diphospho-sugar transferases"/>
    <property type="match status" value="1"/>
</dbReference>
<organism evidence="10 11">
    <name type="scientific">Candidatus Scatoplasma merdavium</name>
    <dbReference type="NCBI Taxonomy" id="2840932"/>
    <lineage>
        <taxon>Bacteria</taxon>
        <taxon>Bacillati</taxon>
        <taxon>Bacillota</taxon>
        <taxon>Bacilli</taxon>
        <taxon>Bacillales</taxon>
        <taxon>Candidatus Scatoplasma</taxon>
    </lineage>
</organism>
<evidence type="ECO:0000256" key="3">
    <source>
        <dbReference type="ARBA" id="ARBA00022679"/>
    </source>
</evidence>
<dbReference type="PANTHER" id="PTHR48090">
    <property type="entry name" value="UNDECAPRENYL-PHOSPHATE 4-DEOXY-4-FORMAMIDO-L-ARABINOSE TRANSFERASE-RELATED"/>
    <property type="match status" value="1"/>
</dbReference>
<dbReference type="CDD" id="cd04187">
    <property type="entry name" value="DPM1_like_bac"/>
    <property type="match status" value="1"/>
</dbReference>
<sequence>MTRVTIIVPCYNEEEMLPLFLKKAEELFKNDEKYTFDFVYVNDGSKDKTLDILREASKNSDRISYISLSKNFGQDAALAAGLKEASGDVAIPIDCDMQDPPELIFELLKKYEEGYDVVNPQRSKRETDTIFKKESAGLFYKFVNKIAGKEVIPPNVSMYRLISRKALDYLNSLPESDRVLRTEVPFVGLKTCNVQFERQPREAGKTKYNLLKLLDLAERTIVNATNRLLNLVVKIGVILSVIGGLGALACLICFGYFKSGINDPYATAAEVLRMTSALDCVEYATMFFLAALIVGLVAVILYVPCMYLKVMHTNTQHRPTYLIGEKFDSEQSVKNSKEEKAE</sequence>
<evidence type="ECO:0000256" key="4">
    <source>
        <dbReference type="ARBA" id="ARBA00022692"/>
    </source>
</evidence>
<keyword evidence="3" id="KW-0808">Transferase</keyword>
<keyword evidence="4 8" id="KW-0812">Transmembrane</keyword>
<name>A0A9D9D9H7_9BACL</name>
<dbReference type="GO" id="GO:0005886">
    <property type="term" value="C:plasma membrane"/>
    <property type="evidence" value="ECO:0007669"/>
    <property type="project" value="TreeGrafter"/>
</dbReference>